<evidence type="ECO:0000313" key="4">
    <source>
        <dbReference type="Proteomes" id="UP001596045"/>
    </source>
</evidence>
<keyword evidence="4" id="KW-1185">Reference proteome</keyword>
<evidence type="ECO:0000259" key="2">
    <source>
        <dbReference type="Pfam" id="PF00975"/>
    </source>
</evidence>
<feature type="domain" description="Thioesterase" evidence="2">
    <location>
        <begin position="22"/>
        <end position="245"/>
    </location>
</feature>
<dbReference type="Gene3D" id="3.40.50.1820">
    <property type="entry name" value="alpha/beta hydrolase"/>
    <property type="match status" value="1"/>
</dbReference>
<sequence length="274" mass="30151">MKRDANDAWFHVPIPRPEARLRLFCLPYAGASGVTFHHWAAAMPAHVELSGINLPGRLSRFAEPPFTRVEPLLAALDLALQTRDDLPYVLYGHSMGALLAFELAQLRVRSGAALPEHLIVSGRRAPGTSHRRQETYLLPDREFLAEVKSLNGLPSAAWDNAELIKLLLPMLRADFELVNTYTHVPRPPLPVPLTVLTGDADPVAPLEQVWAWDQQSTDCNVHVFEGDHFFIHQKEKEVVGMIADICTLNNVGRKSVAHSAALDASHTCGSSNGG</sequence>
<proteinExistence type="inferred from homology"/>
<evidence type="ECO:0000256" key="1">
    <source>
        <dbReference type="ARBA" id="ARBA00007169"/>
    </source>
</evidence>
<protein>
    <submittedName>
        <fullName evidence="3">Thioesterase II family protein</fullName>
    </submittedName>
</protein>
<dbReference type="InterPro" id="IPR012223">
    <property type="entry name" value="TEII"/>
</dbReference>
<evidence type="ECO:0000313" key="3">
    <source>
        <dbReference type="EMBL" id="MFC5473487.1"/>
    </source>
</evidence>
<dbReference type="InterPro" id="IPR001031">
    <property type="entry name" value="Thioesterase"/>
</dbReference>
<organism evidence="3 4">
    <name type="scientific">Paraherbaspirillum soli</name>
    <dbReference type="NCBI Taxonomy" id="631222"/>
    <lineage>
        <taxon>Bacteria</taxon>
        <taxon>Pseudomonadati</taxon>
        <taxon>Pseudomonadota</taxon>
        <taxon>Betaproteobacteria</taxon>
        <taxon>Burkholderiales</taxon>
        <taxon>Oxalobacteraceae</taxon>
        <taxon>Paraherbaspirillum</taxon>
    </lineage>
</organism>
<comment type="similarity">
    <text evidence="1">Belongs to the thioesterase family.</text>
</comment>
<reference evidence="4" key="1">
    <citation type="journal article" date="2019" name="Int. J. Syst. Evol. Microbiol.">
        <title>The Global Catalogue of Microorganisms (GCM) 10K type strain sequencing project: providing services to taxonomists for standard genome sequencing and annotation.</title>
        <authorList>
            <consortium name="The Broad Institute Genomics Platform"/>
            <consortium name="The Broad Institute Genome Sequencing Center for Infectious Disease"/>
            <person name="Wu L."/>
            <person name="Ma J."/>
        </authorList>
    </citation>
    <scope>NUCLEOTIDE SEQUENCE [LARGE SCALE GENOMIC DNA]</scope>
    <source>
        <strain evidence="4">JCM 17066</strain>
    </source>
</reference>
<gene>
    <name evidence="3" type="ORF">ACFPM8_05895</name>
</gene>
<comment type="caution">
    <text evidence="3">The sequence shown here is derived from an EMBL/GenBank/DDBJ whole genome shotgun (WGS) entry which is preliminary data.</text>
</comment>
<dbReference type="EMBL" id="JBHSMT010000009">
    <property type="protein sequence ID" value="MFC5473487.1"/>
    <property type="molecule type" value="Genomic_DNA"/>
</dbReference>
<dbReference type="Pfam" id="PF00975">
    <property type="entry name" value="Thioesterase"/>
    <property type="match status" value="1"/>
</dbReference>
<dbReference type="Proteomes" id="UP001596045">
    <property type="component" value="Unassembled WGS sequence"/>
</dbReference>
<dbReference type="InterPro" id="IPR029058">
    <property type="entry name" value="AB_hydrolase_fold"/>
</dbReference>
<dbReference type="PANTHER" id="PTHR11487:SF0">
    <property type="entry name" value="S-ACYL FATTY ACID SYNTHASE THIOESTERASE, MEDIUM CHAIN"/>
    <property type="match status" value="1"/>
</dbReference>
<name>A0ABW0M8Y3_9BURK</name>
<dbReference type="PANTHER" id="PTHR11487">
    <property type="entry name" value="THIOESTERASE"/>
    <property type="match status" value="1"/>
</dbReference>
<accession>A0ABW0M8Y3</accession>
<dbReference type="SUPFAM" id="SSF53474">
    <property type="entry name" value="alpha/beta-Hydrolases"/>
    <property type="match status" value="1"/>
</dbReference>
<dbReference type="RefSeq" id="WP_378995969.1">
    <property type="nucleotide sequence ID" value="NZ_JBHSMT010000009.1"/>
</dbReference>